<evidence type="ECO:0000313" key="1">
    <source>
        <dbReference type="EMBL" id="TQM01716.1"/>
    </source>
</evidence>
<keyword evidence="2" id="KW-1185">Reference proteome</keyword>
<reference evidence="1 2" key="1">
    <citation type="submission" date="2019-06" db="EMBL/GenBank/DDBJ databases">
        <title>Sequencing the genomes of 1000 actinobacteria strains.</title>
        <authorList>
            <person name="Klenk H.-P."/>
        </authorList>
    </citation>
    <scope>NUCLEOTIDE SEQUENCE [LARGE SCALE GENOMIC DNA]</scope>
    <source>
        <strain evidence="1 2">DSM 45301</strain>
    </source>
</reference>
<evidence type="ECO:0000313" key="2">
    <source>
        <dbReference type="Proteomes" id="UP000315677"/>
    </source>
</evidence>
<gene>
    <name evidence="1" type="ORF">FB558_8618</name>
</gene>
<sequence length="191" mass="21045">MAGLMSWSAYVDESEPDPRSGGSGVYVLAAARIEHADRDAARAALTGLRLRGQRKLHWHEESDQRRKDLVAAVAALPALHLVVVLVDAAASSERRRRKCLTRLLGELDRDGVAEVCLESREAKQNRRDRQLLDVLRSQRSLGPGLRMQHQPGPVEPLLWVPDIVAGSIGALRRGDPGYHDRLAGMLTVITI</sequence>
<dbReference type="RefSeq" id="WP_142065386.1">
    <property type="nucleotide sequence ID" value="NZ_VFPA01000009.1"/>
</dbReference>
<organism evidence="1 2">
    <name type="scientific">Pseudonocardia kunmingensis</name>
    <dbReference type="NCBI Taxonomy" id="630975"/>
    <lineage>
        <taxon>Bacteria</taxon>
        <taxon>Bacillati</taxon>
        <taxon>Actinomycetota</taxon>
        <taxon>Actinomycetes</taxon>
        <taxon>Pseudonocardiales</taxon>
        <taxon>Pseudonocardiaceae</taxon>
        <taxon>Pseudonocardia</taxon>
    </lineage>
</organism>
<dbReference type="Proteomes" id="UP000315677">
    <property type="component" value="Unassembled WGS sequence"/>
</dbReference>
<protein>
    <submittedName>
        <fullName evidence="1">Uncharacterized protein DUF3800</fullName>
    </submittedName>
</protein>
<comment type="caution">
    <text evidence="1">The sequence shown here is derived from an EMBL/GenBank/DDBJ whole genome shotgun (WGS) entry which is preliminary data.</text>
</comment>
<dbReference type="EMBL" id="VFPA01000009">
    <property type="protein sequence ID" value="TQM01716.1"/>
    <property type="molecule type" value="Genomic_DNA"/>
</dbReference>
<name>A0A543CX75_9PSEU</name>
<dbReference type="AlphaFoldDB" id="A0A543CX75"/>
<dbReference type="OrthoDB" id="3255134at2"/>
<accession>A0A543CX75</accession>
<proteinExistence type="predicted"/>